<accession>A0A1J8QK07</accession>
<name>A0A1J8QK07_9AGAM</name>
<feature type="compositionally biased region" description="Polar residues" evidence="1">
    <location>
        <begin position="17"/>
        <end position="31"/>
    </location>
</feature>
<feature type="region of interest" description="Disordered" evidence="1">
    <location>
        <begin position="17"/>
        <end position="82"/>
    </location>
</feature>
<feature type="compositionally biased region" description="Low complexity" evidence="1">
    <location>
        <begin position="50"/>
        <end position="81"/>
    </location>
</feature>
<organism evidence="2 3">
    <name type="scientific">Rhizopogon vesiculosus</name>
    <dbReference type="NCBI Taxonomy" id="180088"/>
    <lineage>
        <taxon>Eukaryota</taxon>
        <taxon>Fungi</taxon>
        <taxon>Dikarya</taxon>
        <taxon>Basidiomycota</taxon>
        <taxon>Agaricomycotina</taxon>
        <taxon>Agaricomycetes</taxon>
        <taxon>Agaricomycetidae</taxon>
        <taxon>Boletales</taxon>
        <taxon>Suillineae</taxon>
        <taxon>Rhizopogonaceae</taxon>
        <taxon>Rhizopogon</taxon>
    </lineage>
</organism>
<comment type="caution">
    <text evidence="2">The sequence shown here is derived from an EMBL/GenBank/DDBJ whole genome shotgun (WGS) entry which is preliminary data.</text>
</comment>
<sequence length="523" mass="57892">MFSPQCAKKMLKHFTLHSTSGGSQRASSTGPALQGQDLAPPQAGRPRAHSTLGSQSARSSSRSGSTSRQPSSTSQIQQSSGMLNTSQALLTVPLSCPVSPTGSSDLDEPISTGVRRRRDSSSDAMQLTPRRTKRLKLHAHQLAKDRGIPLGKLLAFIENGDQYTMLLDLKAGQLKREEENEANSLQELEKLLASKDFESVLRSRLTACMLSPNLTAYVTDTQQHVMEFIQGHTELFKISEVLFDDTELHTQLGKLVTRLLSTIRGQIKTALTTSISKKSSITDALKSLIHSGMEVDPSHWTRFAFLRCCLRIFLIGVGDHEKLSLKELFSPYIISSLHLDLRQHIEGKLDVDIAQLVEEYRQNDPLACQPSAHFGSNQDVGDTDREVITINVTNFGPEEDINANADTDVVDADADADADGIPDDIADAGCSGFGLDGSAPKWTKQKFWNFVDAMLEQVRENARHESNDHSSYEEAYRKVMVEFHQSDLQEYPGRRKGLTLTAKTATKTTQPVWQDTIQTKLLW</sequence>
<evidence type="ECO:0000313" key="3">
    <source>
        <dbReference type="Proteomes" id="UP000183567"/>
    </source>
</evidence>
<evidence type="ECO:0000256" key="1">
    <source>
        <dbReference type="SAM" id="MobiDB-lite"/>
    </source>
</evidence>
<dbReference type="EMBL" id="LVVM01000321">
    <property type="protein sequence ID" value="OJA20983.1"/>
    <property type="molecule type" value="Genomic_DNA"/>
</dbReference>
<proteinExistence type="predicted"/>
<dbReference type="OrthoDB" id="2690847at2759"/>
<dbReference type="STRING" id="180088.A0A1J8QK07"/>
<dbReference type="Proteomes" id="UP000183567">
    <property type="component" value="Unassembled WGS sequence"/>
</dbReference>
<evidence type="ECO:0000313" key="2">
    <source>
        <dbReference type="EMBL" id="OJA20983.1"/>
    </source>
</evidence>
<keyword evidence="3" id="KW-1185">Reference proteome</keyword>
<reference evidence="2 3" key="1">
    <citation type="submission" date="2016-03" db="EMBL/GenBank/DDBJ databases">
        <title>Comparative genomics of the ectomycorrhizal sister species Rhizopogon vinicolor and Rhizopogon vesiculosus (Basidiomycota: Boletales) reveals a divergence of the mating type B locus.</title>
        <authorList>
            <person name="Mujic A.B."/>
            <person name="Kuo A."/>
            <person name="Tritt A."/>
            <person name="Lipzen A."/>
            <person name="Chen C."/>
            <person name="Johnson J."/>
            <person name="Sharma A."/>
            <person name="Barry K."/>
            <person name="Grigoriev I.V."/>
            <person name="Spatafora J.W."/>
        </authorList>
    </citation>
    <scope>NUCLEOTIDE SEQUENCE [LARGE SCALE GENOMIC DNA]</scope>
    <source>
        <strain evidence="2 3">AM-OR11-056</strain>
    </source>
</reference>
<protein>
    <submittedName>
        <fullName evidence="2">Uncharacterized protein</fullName>
    </submittedName>
</protein>
<gene>
    <name evidence="2" type="ORF">AZE42_10829</name>
</gene>
<feature type="region of interest" description="Disordered" evidence="1">
    <location>
        <begin position="94"/>
        <end position="125"/>
    </location>
</feature>
<dbReference type="AlphaFoldDB" id="A0A1J8QK07"/>